<gene>
    <name evidence="2" type="ORF">CTI12_AA077140</name>
</gene>
<protein>
    <recommendedName>
        <fullName evidence="4">Helitron helicase-like domain-containing protein</fullName>
    </recommendedName>
</protein>
<evidence type="ECO:0008006" key="4">
    <source>
        <dbReference type="Google" id="ProtNLM"/>
    </source>
</evidence>
<organism evidence="2 3">
    <name type="scientific">Artemisia annua</name>
    <name type="common">Sweet wormwood</name>
    <dbReference type="NCBI Taxonomy" id="35608"/>
    <lineage>
        <taxon>Eukaryota</taxon>
        <taxon>Viridiplantae</taxon>
        <taxon>Streptophyta</taxon>
        <taxon>Embryophyta</taxon>
        <taxon>Tracheophyta</taxon>
        <taxon>Spermatophyta</taxon>
        <taxon>Magnoliopsida</taxon>
        <taxon>eudicotyledons</taxon>
        <taxon>Gunneridae</taxon>
        <taxon>Pentapetalae</taxon>
        <taxon>asterids</taxon>
        <taxon>campanulids</taxon>
        <taxon>Asterales</taxon>
        <taxon>Asteraceae</taxon>
        <taxon>Asteroideae</taxon>
        <taxon>Anthemideae</taxon>
        <taxon>Artemisiinae</taxon>
        <taxon>Artemisia</taxon>
    </lineage>
</organism>
<dbReference type="Proteomes" id="UP000245207">
    <property type="component" value="Unassembled WGS sequence"/>
</dbReference>
<feature type="region of interest" description="Disordered" evidence="1">
    <location>
        <begin position="289"/>
        <end position="343"/>
    </location>
</feature>
<accession>A0A2U1Q4N4</accession>
<evidence type="ECO:0000256" key="1">
    <source>
        <dbReference type="SAM" id="MobiDB-lite"/>
    </source>
</evidence>
<evidence type="ECO:0000313" key="3">
    <source>
        <dbReference type="Proteomes" id="UP000245207"/>
    </source>
</evidence>
<comment type="caution">
    <text evidence="2">The sequence shown here is derived from an EMBL/GenBank/DDBJ whole genome shotgun (WGS) entry which is preliminary data.</text>
</comment>
<keyword evidence="3" id="KW-1185">Reference proteome</keyword>
<evidence type="ECO:0000313" key="2">
    <source>
        <dbReference type="EMBL" id="PWA92974.1"/>
    </source>
</evidence>
<proteinExistence type="predicted"/>
<dbReference type="OrthoDB" id="1722452at2759"/>
<reference evidence="2 3" key="1">
    <citation type="journal article" date="2018" name="Mol. Plant">
        <title>The genome of Artemisia annua provides insight into the evolution of Asteraceae family and artemisinin biosynthesis.</title>
        <authorList>
            <person name="Shen Q."/>
            <person name="Zhang L."/>
            <person name="Liao Z."/>
            <person name="Wang S."/>
            <person name="Yan T."/>
            <person name="Shi P."/>
            <person name="Liu M."/>
            <person name="Fu X."/>
            <person name="Pan Q."/>
            <person name="Wang Y."/>
            <person name="Lv Z."/>
            <person name="Lu X."/>
            <person name="Zhang F."/>
            <person name="Jiang W."/>
            <person name="Ma Y."/>
            <person name="Chen M."/>
            <person name="Hao X."/>
            <person name="Li L."/>
            <person name="Tang Y."/>
            <person name="Lv G."/>
            <person name="Zhou Y."/>
            <person name="Sun X."/>
            <person name="Brodelius P.E."/>
            <person name="Rose J.K.C."/>
            <person name="Tang K."/>
        </authorList>
    </citation>
    <scope>NUCLEOTIDE SEQUENCE [LARGE SCALE GENOMIC DNA]</scope>
    <source>
        <strain evidence="3">cv. Huhao1</strain>
        <tissue evidence="2">Leaf</tissue>
    </source>
</reference>
<name>A0A2U1Q4N4_ARTAN</name>
<sequence>MTKYVAGNDSFPVITTVHGVKELITLLQMIKHVAMLNMQPPPGLNDVEHKKWVEKHTRYRDPPRPGKTSHYGINYCPTNQQSPTPNTVNPNHQFIVPTHRGENLHEQQLPDTTQPISNITRDPRKRKSPMRDTDLLKEKKKGKEIAYYHNPCTYVTEDSLQMHQDADISHANDQNPIYIAPAFYNYEQDLTDLGTNVSLENAYHHVPFTSGAKGCSKIQDYAPIYKPFDHYQDLFTTQPCDSEGEFTCSLPGDNYSQTQQHSLYQLLSHQHAQGPMPHHAVTEGQCVNDSNTMRNEIKRNNKPFTRSYADRKRQRPPDMTVSNKRPCSFKKQQTSESSSYSSLHSTNEGGSHFYIDIGDADYACHYCKAMFWYGERLKGSSHKYYPKYTKCCGGGQVQLRKEPDPPEYFKYLFKDKHFLENIRAYNHMFTRVQHEADIKKCKFKQEKEQVINEHVLQIPVT</sequence>
<feature type="compositionally biased region" description="Polar residues" evidence="1">
    <location>
        <begin position="320"/>
        <end position="334"/>
    </location>
</feature>
<dbReference type="AlphaFoldDB" id="A0A2U1Q4N4"/>
<dbReference type="EMBL" id="PKPP01000420">
    <property type="protein sequence ID" value="PWA92974.1"/>
    <property type="molecule type" value="Genomic_DNA"/>
</dbReference>